<dbReference type="Proteomes" id="UP001498398">
    <property type="component" value="Unassembled WGS sequence"/>
</dbReference>
<evidence type="ECO:0000313" key="1">
    <source>
        <dbReference type="EMBL" id="KAK7464821.1"/>
    </source>
</evidence>
<evidence type="ECO:0008006" key="3">
    <source>
        <dbReference type="Google" id="ProtNLM"/>
    </source>
</evidence>
<evidence type="ECO:0000313" key="2">
    <source>
        <dbReference type="Proteomes" id="UP001498398"/>
    </source>
</evidence>
<protein>
    <recommendedName>
        <fullName evidence="3">Secreted protein</fullName>
    </recommendedName>
</protein>
<keyword evidence="2" id="KW-1185">Reference proteome</keyword>
<reference evidence="1 2" key="1">
    <citation type="submission" date="2024-01" db="EMBL/GenBank/DDBJ databases">
        <title>A draft genome for the cacao thread blight pathogen Marasmiellus scandens.</title>
        <authorList>
            <person name="Baruah I.K."/>
            <person name="Leung J."/>
            <person name="Bukari Y."/>
            <person name="Amoako-Attah I."/>
            <person name="Meinhardt L.W."/>
            <person name="Bailey B.A."/>
            <person name="Cohen S.P."/>
        </authorList>
    </citation>
    <scope>NUCLEOTIDE SEQUENCE [LARGE SCALE GENOMIC DNA]</scope>
    <source>
        <strain evidence="1 2">GH-19</strain>
    </source>
</reference>
<organism evidence="1 2">
    <name type="scientific">Marasmiellus scandens</name>
    <dbReference type="NCBI Taxonomy" id="2682957"/>
    <lineage>
        <taxon>Eukaryota</taxon>
        <taxon>Fungi</taxon>
        <taxon>Dikarya</taxon>
        <taxon>Basidiomycota</taxon>
        <taxon>Agaricomycotina</taxon>
        <taxon>Agaricomycetes</taxon>
        <taxon>Agaricomycetidae</taxon>
        <taxon>Agaricales</taxon>
        <taxon>Marasmiineae</taxon>
        <taxon>Omphalotaceae</taxon>
        <taxon>Marasmiellus</taxon>
    </lineage>
</organism>
<dbReference type="EMBL" id="JBANRG010000007">
    <property type="protein sequence ID" value="KAK7464821.1"/>
    <property type="molecule type" value="Genomic_DNA"/>
</dbReference>
<comment type="caution">
    <text evidence="1">The sequence shown here is derived from an EMBL/GenBank/DDBJ whole genome shotgun (WGS) entry which is preliminary data.</text>
</comment>
<sequence length="88" mass="9720">MLVFVSVPSSLITRFGRSRYLVWILLIGSKCFHRSYHSLNSSILRSSSLSKFLTPFKGSRASCSCTSLPVTPLPPHSLPLNTACILVH</sequence>
<name>A0ABR1JUV1_9AGAR</name>
<gene>
    <name evidence="1" type="ORF">VKT23_006027</name>
</gene>
<accession>A0ABR1JUV1</accession>
<proteinExistence type="predicted"/>